<evidence type="ECO:0000313" key="3">
    <source>
        <dbReference type="Proteomes" id="UP000499080"/>
    </source>
</evidence>
<accession>A0A4Y2A544</accession>
<dbReference type="Proteomes" id="UP000499080">
    <property type="component" value="Unassembled WGS sequence"/>
</dbReference>
<keyword evidence="3" id="KW-1185">Reference proteome</keyword>
<protein>
    <submittedName>
        <fullName evidence="2">Uncharacterized protein</fullName>
    </submittedName>
</protein>
<organism evidence="2 3">
    <name type="scientific">Araneus ventricosus</name>
    <name type="common">Orbweaver spider</name>
    <name type="synonym">Epeira ventricosa</name>
    <dbReference type="NCBI Taxonomy" id="182803"/>
    <lineage>
        <taxon>Eukaryota</taxon>
        <taxon>Metazoa</taxon>
        <taxon>Ecdysozoa</taxon>
        <taxon>Arthropoda</taxon>
        <taxon>Chelicerata</taxon>
        <taxon>Arachnida</taxon>
        <taxon>Araneae</taxon>
        <taxon>Araneomorphae</taxon>
        <taxon>Entelegynae</taxon>
        <taxon>Araneoidea</taxon>
        <taxon>Araneidae</taxon>
        <taxon>Araneus</taxon>
    </lineage>
</organism>
<reference evidence="2 3" key="1">
    <citation type="journal article" date="2019" name="Sci. Rep.">
        <title>Orb-weaving spider Araneus ventricosus genome elucidates the spidroin gene catalogue.</title>
        <authorList>
            <person name="Kono N."/>
            <person name="Nakamura H."/>
            <person name="Ohtoshi R."/>
            <person name="Moran D.A.P."/>
            <person name="Shinohara A."/>
            <person name="Yoshida Y."/>
            <person name="Fujiwara M."/>
            <person name="Mori M."/>
            <person name="Tomita M."/>
            <person name="Arakawa K."/>
        </authorList>
    </citation>
    <scope>NUCLEOTIDE SEQUENCE [LARGE SCALE GENOMIC DNA]</scope>
</reference>
<sequence length="144" mass="16366">MRKSQELTSFFQNEHNEEVAKDGTVWTTAPSDTVSLGRRQQHNVLREEPGPSSFAISVQKLYLAAINAWIIHKEITGIKIKRRDYILNLADELPTNYVSSKTSTLSDFTSGADDAPTTSSRKRKQFQINQCRKKTMNISCDCKR</sequence>
<proteinExistence type="predicted"/>
<gene>
    <name evidence="2" type="ORF">AVEN_243692_1</name>
</gene>
<name>A0A4Y2A544_ARAVE</name>
<comment type="caution">
    <text evidence="2">The sequence shown here is derived from an EMBL/GenBank/DDBJ whole genome shotgun (WGS) entry which is preliminary data.</text>
</comment>
<feature type="region of interest" description="Disordered" evidence="1">
    <location>
        <begin position="102"/>
        <end position="123"/>
    </location>
</feature>
<dbReference type="AlphaFoldDB" id="A0A4Y2A544"/>
<evidence type="ECO:0000256" key="1">
    <source>
        <dbReference type="SAM" id="MobiDB-lite"/>
    </source>
</evidence>
<evidence type="ECO:0000313" key="2">
    <source>
        <dbReference type="EMBL" id="GBL74843.1"/>
    </source>
</evidence>
<dbReference type="EMBL" id="BGPR01000006">
    <property type="protein sequence ID" value="GBL74843.1"/>
    <property type="molecule type" value="Genomic_DNA"/>
</dbReference>
<dbReference type="OrthoDB" id="6437203at2759"/>